<feature type="domain" description="WSC" evidence="4">
    <location>
        <begin position="479"/>
        <end position="576"/>
    </location>
</feature>
<accession>A0A9P9BSL5</accession>
<reference evidence="5" key="1">
    <citation type="journal article" date="2021" name="Nat. Commun.">
        <title>Genetic determinants of endophytism in the Arabidopsis root mycobiome.</title>
        <authorList>
            <person name="Mesny F."/>
            <person name="Miyauchi S."/>
            <person name="Thiergart T."/>
            <person name="Pickel B."/>
            <person name="Atanasova L."/>
            <person name="Karlsson M."/>
            <person name="Huettel B."/>
            <person name="Barry K.W."/>
            <person name="Haridas S."/>
            <person name="Chen C."/>
            <person name="Bauer D."/>
            <person name="Andreopoulos W."/>
            <person name="Pangilinan J."/>
            <person name="LaButti K."/>
            <person name="Riley R."/>
            <person name="Lipzen A."/>
            <person name="Clum A."/>
            <person name="Drula E."/>
            <person name="Henrissat B."/>
            <person name="Kohler A."/>
            <person name="Grigoriev I.V."/>
            <person name="Martin F.M."/>
            <person name="Hacquard S."/>
        </authorList>
    </citation>
    <scope>NUCLEOTIDE SEQUENCE</scope>
    <source>
        <strain evidence="5">MPI-CAGE-CH-0230</strain>
    </source>
</reference>
<evidence type="ECO:0000256" key="2">
    <source>
        <dbReference type="SAM" id="MobiDB-lite"/>
    </source>
</evidence>
<feature type="compositionally biased region" description="Low complexity" evidence="2">
    <location>
        <begin position="326"/>
        <end position="356"/>
    </location>
</feature>
<dbReference type="Pfam" id="PF07250">
    <property type="entry name" value="Glyoxal_oxid_N"/>
    <property type="match status" value="1"/>
</dbReference>
<dbReference type="Gene3D" id="2.60.40.10">
    <property type="entry name" value="Immunoglobulins"/>
    <property type="match status" value="1"/>
</dbReference>
<dbReference type="PANTHER" id="PTHR32208">
    <property type="entry name" value="SECRETED PROTEIN-RELATED"/>
    <property type="match status" value="1"/>
</dbReference>
<feature type="region of interest" description="Disordered" evidence="2">
    <location>
        <begin position="244"/>
        <end position="300"/>
    </location>
</feature>
<sequence length="1104" mass="115613">MALFKASKMKLAGLSLLSHVLLASAQLTLPSNVPTPYQYQGCWTDIGRTIEAAFLETNDMTIQKCITFCKGQNYPYAGLEYYGQCFCGISLAKGAQQASDPSQCNTPCNGDNTQPCGGPNRLTLYRDPTNNGPQPNTGIKDWPYLGCYAEGTTGRALPWGAPVNSNNMTGANCAQACQTAGFVLAGTEYSGECYCANDIMNGGQPATDGCNMKCNGNGTEYCGGPNRLNIYDYKGQYAAAHGITSSSTSTSTSSTLSSSSSTSSSASTTSSSIGSTSSSVGSTSSSAGSTSSSGSISTSTTVSASNSISSSASSSSVTTSSGFITSTSGTSSSSGISSSSSTATSSVSSSATPSSTAPANDGFPAGWTYQGCWQDGPGPRIIPTYQAPDNSSLTRQSCAQLCAGMGYTVSGTEYFRQCFCSNAIYNGGHQAADESGCQTPCDGNSTQMCGGAGYLSVWSLGTPKAYQPPAPQTSGLNNTWAYQGCWVSTVNNVRNLPWQIILADTNSPEECLGQCGAFGYAAGGMEYGRECYCGDPADVIANGATIAPESDCNIACTGDPTIICGGGARQSLYYWNGTTPLYKWKYPTGNQAGAYSYLTPGLVTPLMTMQSITGKVTFLEKYGTGLPNSTGAYELDLSLVGDFGKTWREMHVDTDIFCSAGVILPDRAGRQLTIGGWSLQSTYGVRLYSPNGSPGVNGTNDWEENVNELSLQQGRWYPSAMVMTNGSILVVGGEIGSNDRPVPTLEILPYTGTAPLYMDWLERTDPNNLYPFLAVLPSGGIFVQYWDEARILDEVTFATKKVLPNPPGAVTDPRAGRTYPLEGTAVLLPQSAPYTDPLGILICGGATTNSLGLDNCVTIQPDAAKPTWTLERMPSKRVMSCMAPLPDGTYLIVNGAHQGVAGFGLATSPNLNAVLYDPTQPLGQRMSVMANTTIARLYHSEAITLLDGRVLISGSDPQDGVNPEELRVEVFTPPYLLTGGSRPSFTVPAASKDWSYGGTYTINLGQSAGGVQKISLLGAVSSTHGNSMGARTLFPTFSCAGTTCSITAPPNKYIAPPGWYQLFYLRDGVPAVGSYVRIGGDPGALGNWPPGNDFTRPGVGPLSQ</sequence>
<dbReference type="PROSITE" id="PS51212">
    <property type="entry name" value="WSC"/>
    <property type="match status" value="4"/>
</dbReference>
<feature type="signal peptide" evidence="3">
    <location>
        <begin position="1"/>
        <end position="25"/>
    </location>
</feature>
<dbReference type="RefSeq" id="XP_046015028.1">
    <property type="nucleotide sequence ID" value="XM_046160883.1"/>
</dbReference>
<dbReference type="Pfam" id="PF01822">
    <property type="entry name" value="WSC"/>
    <property type="match status" value="4"/>
</dbReference>
<evidence type="ECO:0000313" key="5">
    <source>
        <dbReference type="EMBL" id="KAH7034935.1"/>
    </source>
</evidence>
<feature type="chain" id="PRO_5040322479" description="WSC domain-containing protein" evidence="3">
    <location>
        <begin position="26"/>
        <end position="1104"/>
    </location>
</feature>
<dbReference type="PANTHER" id="PTHR32208:SF105">
    <property type="entry name" value="COPPER RADICAL OXIDASE"/>
    <property type="match status" value="1"/>
</dbReference>
<evidence type="ECO:0000256" key="3">
    <source>
        <dbReference type="SAM" id="SignalP"/>
    </source>
</evidence>
<dbReference type="CDD" id="cd02851">
    <property type="entry name" value="E_set_GO_C"/>
    <property type="match status" value="1"/>
</dbReference>
<dbReference type="OrthoDB" id="2019572at2759"/>
<dbReference type="SUPFAM" id="SSF81296">
    <property type="entry name" value="E set domains"/>
    <property type="match status" value="1"/>
</dbReference>
<dbReference type="InterPro" id="IPR002889">
    <property type="entry name" value="WSC_carb-bd"/>
</dbReference>
<dbReference type="Gene3D" id="2.130.10.80">
    <property type="entry name" value="Galactose oxidase/kelch, beta-propeller"/>
    <property type="match status" value="1"/>
</dbReference>
<evidence type="ECO:0000313" key="6">
    <source>
        <dbReference type="Proteomes" id="UP000756346"/>
    </source>
</evidence>
<dbReference type="Proteomes" id="UP000756346">
    <property type="component" value="Unassembled WGS sequence"/>
</dbReference>
<proteinExistence type="predicted"/>
<keyword evidence="6" id="KW-1185">Reference proteome</keyword>
<feature type="domain" description="WSC" evidence="4">
    <location>
        <begin position="141"/>
        <end position="234"/>
    </location>
</feature>
<dbReference type="GeneID" id="70190429"/>
<dbReference type="InterPro" id="IPR013783">
    <property type="entry name" value="Ig-like_fold"/>
</dbReference>
<feature type="domain" description="WSC" evidence="4">
    <location>
        <begin position="36"/>
        <end position="128"/>
    </location>
</feature>
<protein>
    <recommendedName>
        <fullName evidence="4">WSC domain-containing protein</fullName>
    </recommendedName>
</protein>
<name>A0A9P9BSL5_9PEZI</name>
<comment type="caution">
    <text evidence="5">The sequence shown here is derived from an EMBL/GenBank/DDBJ whole genome shotgun (WGS) entry which is preliminary data.</text>
</comment>
<dbReference type="InterPro" id="IPR015202">
    <property type="entry name" value="GO-like_E_set"/>
</dbReference>
<dbReference type="AlphaFoldDB" id="A0A9P9BSL5"/>
<dbReference type="EMBL" id="JAGTJQ010000003">
    <property type="protein sequence ID" value="KAH7034935.1"/>
    <property type="molecule type" value="Genomic_DNA"/>
</dbReference>
<dbReference type="SMART" id="SM00321">
    <property type="entry name" value="WSC"/>
    <property type="match status" value="4"/>
</dbReference>
<dbReference type="InterPro" id="IPR014756">
    <property type="entry name" value="Ig_E-set"/>
</dbReference>
<dbReference type="InterPro" id="IPR009880">
    <property type="entry name" value="Glyoxal_oxidase_N"/>
</dbReference>
<feature type="domain" description="WSC" evidence="4">
    <location>
        <begin position="366"/>
        <end position="461"/>
    </location>
</feature>
<feature type="region of interest" description="Disordered" evidence="2">
    <location>
        <begin position="326"/>
        <end position="360"/>
    </location>
</feature>
<dbReference type="SUPFAM" id="SSF50965">
    <property type="entry name" value="Galactose oxidase, central domain"/>
    <property type="match status" value="1"/>
</dbReference>
<organism evidence="5 6">
    <name type="scientific">Microdochium trichocladiopsis</name>
    <dbReference type="NCBI Taxonomy" id="1682393"/>
    <lineage>
        <taxon>Eukaryota</taxon>
        <taxon>Fungi</taxon>
        <taxon>Dikarya</taxon>
        <taxon>Ascomycota</taxon>
        <taxon>Pezizomycotina</taxon>
        <taxon>Sordariomycetes</taxon>
        <taxon>Xylariomycetidae</taxon>
        <taxon>Xylariales</taxon>
        <taxon>Microdochiaceae</taxon>
        <taxon>Microdochium</taxon>
    </lineage>
</organism>
<dbReference type="InterPro" id="IPR037293">
    <property type="entry name" value="Gal_Oxidase_central_sf"/>
</dbReference>
<evidence type="ECO:0000256" key="1">
    <source>
        <dbReference type="ARBA" id="ARBA00022729"/>
    </source>
</evidence>
<keyword evidence="1 3" id="KW-0732">Signal</keyword>
<gene>
    <name evidence="5" type="ORF">B0I36DRAFT_381758</name>
</gene>
<dbReference type="Pfam" id="PF09118">
    <property type="entry name" value="GO-like_E_set"/>
    <property type="match status" value="1"/>
</dbReference>
<dbReference type="InterPro" id="IPR011043">
    <property type="entry name" value="Gal_Oxase/kelch_b-propeller"/>
</dbReference>
<evidence type="ECO:0000259" key="4">
    <source>
        <dbReference type="PROSITE" id="PS51212"/>
    </source>
</evidence>